<dbReference type="Proteomes" id="UP001140949">
    <property type="component" value="Unassembled WGS sequence"/>
</dbReference>
<reference evidence="10" key="1">
    <citation type="journal article" date="2023" name="GigaByte">
        <title>Genome assembly of the bearded iris, Iris pallida Lam.</title>
        <authorList>
            <person name="Bruccoleri R.E."/>
            <person name="Oakeley E.J."/>
            <person name="Faust A.M.E."/>
            <person name="Altorfer M."/>
            <person name="Dessus-Babus S."/>
            <person name="Burckhardt D."/>
            <person name="Oertli M."/>
            <person name="Naumann U."/>
            <person name="Petersen F."/>
            <person name="Wong J."/>
        </authorList>
    </citation>
    <scope>NUCLEOTIDE SEQUENCE</scope>
    <source>
        <strain evidence="10">GSM-AAB239-AS_SAM_17_03QT</strain>
    </source>
</reference>
<evidence type="ECO:0000256" key="3">
    <source>
        <dbReference type="ARBA" id="ARBA00023015"/>
    </source>
</evidence>
<evidence type="ECO:0000313" key="11">
    <source>
        <dbReference type="Proteomes" id="UP001140949"/>
    </source>
</evidence>
<dbReference type="Pfam" id="PF10513">
    <property type="entry name" value="EPL1"/>
    <property type="match status" value="1"/>
</dbReference>
<dbReference type="PANTHER" id="PTHR14898">
    <property type="entry name" value="ENHANCER OF POLYCOMB"/>
    <property type="match status" value="1"/>
</dbReference>
<dbReference type="GO" id="GO:0035267">
    <property type="term" value="C:NuA4 histone acetyltransferase complex"/>
    <property type="evidence" value="ECO:0007669"/>
    <property type="project" value="InterPro"/>
</dbReference>
<evidence type="ECO:0000313" key="10">
    <source>
        <dbReference type="EMBL" id="KAJ6804381.1"/>
    </source>
</evidence>
<keyword evidence="5 6" id="KW-0539">Nucleus</keyword>
<feature type="compositionally biased region" description="Basic and acidic residues" evidence="7">
    <location>
        <begin position="84"/>
        <end position="102"/>
    </location>
</feature>
<name>A0AAX6EKB2_IRIPA</name>
<evidence type="ECO:0000256" key="8">
    <source>
        <dbReference type="SAM" id="Phobius"/>
    </source>
</evidence>
<feature type="compositionally biased region" description="Basic and acidic residues" evidence="7">
    <location>
        <begin position="1"/>
        <end position="11"/>
    </location>
</feature>
<evidence type="ECO:0000256" key="1">
    <source>
        <dbReference type="ARBA" id="ARBA00004123"/>
    </source>
</evidence>
<dbReference type="InterPro" id="IPR019542">
    <property type="entry name" value="Enhancer_polycomb-like_N"/>
</dbReference>
<gene>
    <name evidence="10" type="ORF">M6B38_182955</name>
</gene>
<keyword evidence="11" id="KW-1185">Reference proteome</keyword>
<keyword evidence="8" id="KW-0812">Transmembrane</keyword>
<evidence type="ECO:0000256" key="5">
    <source>
        <dbReference type="ARBA" id="ARBA00023242"/>
    </source>
</evidence>
<evidence type="ECO:0000256" key="7">
    <source>
        <dbReference type="SAM" id="MobiDB-lite"/>
    </source>
</evidence>
<evidence type="ECO:0000259" key="9">
    <source>
        <dbReference type="Pfam" id="PF10513"/>
    </source>
</evidence>
<protein>
    <recommendedName>
        <fullName evidence="6">Enhancer of polycomb-like protein</fullName>
    </recommendedName>
</protein>
<organism evidence="10 11">
    <name type="scientific">Iris pallida</name>
    <name type="common">Sweet iris</name>
    <dbReference type="NCBI Taxonomy" id="29817"/>
    <lineage>
        <taxon>Eukaryota</taxon>
        <taxon>Viridiplantae</taxon>
        <taxon>Streptophyta</taxon>
        <taxon>Embryophyta</taxon>
        <taxon>Tracheophyta</taxon>
        <taxon>Spermatophyta</taxon>
        <taxon>Magnoliopsida</taxon>
        <taxon>Liliopsida</taxon>
        <taxon>Asparagales</taxon>
        <taxon>Iridaceae</taxon>
        <taxon>Iridoideae</taxon>
        <taxon>Irideae</taxon>
        <taxon>Iris</taxon>
    </lineage>
</organism>
<comment type="similarity">
    <text evidence="2 6">Belongs to the enhancer of polycomb family.</text>
</comment>
<comment type="caution">
    <text evidence="10">The sequence shown here is derived from an EMBL/GenBank/DDBJ whole genome shotgun (WGS) entry which is preliminary data.</text>
</comment>
<keyword evidence="4 6" id="KW-0804">Transcription</keyword>
<reference evidence="10" key="2">
    <citation type="submission" date="2023-04" db="EMBL/GenBank/DDBJ databases">
        <authorList>
            <person name="Bruccoleri R.E."/>
            <person name="Oakeley E.J."/>
            <person name="Faust A.-M."/>
            <person name="Dessus-Babus S."/>
            <person name="Altorfer M."/>
            <person name="Burckhardt D."/>
            <person name="Oertli M."/>
            <person name="Naumann U."/>
            <person name="Petersen F."/>
            <person name="Wong J."/>
        </authorList>
    </citation>
    <scope>NUCLEOTIDE SEQUENCE</scope>
    <source>
        <strain evidence="10">GSM-AAB239-AS_SAM_17_03QT</strain>
        <tissue evidence="10">Leaf</tissue>
    </source>
</reference>
<feature type="region of interest" description="Disordered" evidence="7">
    <location>
        <begin position="410"/>
        <end position="432"/>
    </location>
</feature>
<sequence>MRMRARSEGSGKRKIGSRVFPFRTSPPAAPASMPTAGTRRSTRFFVKSSGDAEPARILRSGRQILAPAPSGEWMKSFESTDGEGSPKKDGRTGPEPKKEKKISAVYSRKRHRLVSSEGGDGQDRKFGVVFSRKHRRKGPTLSPLPKERLRELALAAVSTSAHNSVRFAQILASIMRSMTRARVRLRDLAVFLSSGAIACVFSANGIHFLLVADGRRDIIVKKSFPGCGLCKLYGAQEFTPLVSLNYSAVPSFFRSLHAPRILACLRISGWHLREQMMSLVGMFYALVLSEECRSTETEIIVSETRAIESNEVTGVAENQCLLPQSHPMFLKHKKKRRSLRKSCPPMLPKHKKKRSLRISARKPSCLGSFDSYQDIVCPSSATKLDFRVDPVCVNPFATFLPDLFDGREEGDVVSSPGSNSKQGSLAKKKSSNANVKELRSALAKVRQNIHSARCKANILITETEKCSREDGAEVMLEMSDSLEWLIAVKRMGRIRYLLKSQDLKPYVVNRVNNAFMWSGSDCWKLEFCDIWDWHVFKELHLECRERNTRHMTGIPVPGVREVSGYEDDDARTFLRPNIYIRMGDDEVGRALASKVALYDMDSADEGWLRQLNSRTLSTEEGGEAGFSFISEEYFEKIIFSFERDAYSRVDGPSSKEKALDLCQGLGKREMVSVVYDYWLKKKKQRRAALVRAFQGPPLRAQLKKKRSFKRQRGQDGCIQARGGKARILFQVQQDAQEAQEAQEAESAANRAAEVAIELRTRAQVLTANADLAVYRAITALRIAEIIHASSEEEPPNFERSILSD</sequence>
<dbReference type="InterPro" id="IPR024943">
    <property type="entry name" value="Enhancer_polycomb"/>
</dbReference>
<feature type="domain" description="Enhancer of polycomb-like N-terminal" evidence="9">
    <location>
        <begin position="465"/>
        <end position="643"/>
    </location>
</feature>
<feature type="transmembrane region" description="Helical" evidence="8">
    <location>
        <begin position="188"/>
        <end position="210"/>
    </location>
</feature>
<keyword evidence="8" id="KW-0472">Membrane</keyword>
<dbReference type="GO" id="GO:0005634">
    <property type="term" value="C:nucleus"/>
    <property type="evidence" value="ECO:0007669"/>
    <property type="project" value="UniProtKB-SubCell"/>
</dbReference>
<feature type="region of interest" description="Disordered" evidence="7">
    <location>
        <begin position="1"/>
        <end position="103"/>
    </location>
</feature>
<comment type="subcellular location">
    <subcellularLocation>
        <location evidence="1 6">Nucleus</location>
    </subcellularLocation>
</comment>
<dbReference type="EMBL" id="JANAVB010035820">
    <property type="protein sequence ID" value="KAJ6804381.1"/>
    <property type="molecule type" value="Genomic_DNA"/>
</dbReference>
<keyword evidence="3 6" id="KW-0805">Transcription regulation</keyword>
<proteinExistence type="inferred from homology"/>
<evidence type="ECO:0000256" key="6">
    <source>
        <dbReference type="RuleBase" id="RU361124"/>
    </source>
</evidence>
<dbReference type="GO" id="GO:0006357">
    <property type="term" value="P:regulation of transcription by RNA polymerase II"/>
    <property type="evidence" value="ECO:0007669"/>
    <property type="project" value="InterPro"/>
</dbReference>
<evidence type="ECO:0000256" key="4">
    <source>
        <dbReference type="ARBA" id="ARBA00023163"/>
    </source>
</evidence>
<evidence type="ECO:0000256" key="2">
    <source>
        <dbReference type="ARBA" id="ARBA00008035"/>
    </source>
</evidence>
<accession>A0AAX6EKB2</accession>
<dbReference type="AlphaFoldDB" id="A0AAX6EKB2"/>
<keyword evidence="8" id="KW-1133">Transmembrane helix</keyword>